<gene>
    <name evidence="2" type="ORF">B0H67DRAFT_606864</name>
</gene>
<dbReference type="Proteomes" id="UP001172102">
    <property type="component" value="Unassembled WGS sequence"/>
</dbReference>
<comment type="caution">
    <text evidence="2">The sequence shown here is derived from an EMBL/GenBank/DDBJ whole genome shotgun (WGS) entry which is preliminary data.</text>
</comment>
<evidence type="ECO:0000313" key="3">
    <source>
        <dbReference type="Proteomes" id="UP001172102"/>
    </source>
</evidence>
<feature type="region of interest" description="Disordered" evidence="1">
    <location>
        <begin position="316"/>
        <end position="351"/>
    </location>
</feature>
<organism evidence="2 3">
    <name type="scientific">Lasiosphaeris hirsuta</name>
    <dbReference type="NCBI Taxonomy" id="260670"/>
    <lineage>
        <taxon>Eukaryota</taxon>
        <taxon>Fungi</taxon>
        <taxon>Dikarya</taxon>
        <taxon>Ascomycota</taxon>
        <taxon>Pezizomycotina</taxon>
        <taxon>Sordariomycetes</taxon>
        <taxon>Sordariomycetidae</taxon>
        <taxon>Sordariales</taxon>
        <taxon>Lasiosphaeriaceae</taxon>
        <taxon>Lasiosphaeris</taxon>
    </lineage>
</organism>
<feature type="compositionally biased region" description="Basic residues" evidence="1">
    <location>
        <begin position="340"/>
        <end position="351"/>
    </location>
</feature>
<evidence type="ECO:0000313" key="2">
    <source>
        <dbReference type="EMBL" id="KAK0724194.1"/>
    </source>
</evidence>
<protein>
    <submittedName>
        <fullName evidence="2">Uncharacterized protein</fullName>
    </submittedName>
</protein>
<evidence type="ECO:0000256" key="1">
    <source>
        <dbReference type="SAM" id="MobiDB-lite"/>
    </source>
</evidence>
<name>A0AA40AY68_9PEZI</name>
<proteinExistence type="predicted"/>
<dbReference type="EMBL" id="JAUKUA010000002">
    <property type="protein sequence ID" value="KAK0724194.1"/>
    <property type="molecule type" value="Genomic_DNA"/>
</dbReference>
<sequence length="351" mass="39481">MVDIVIGSATKGGNAITKAKSPDAVIQDEQVSRFVLLTFLMKGAGLCAPDIRLFLGKYLRSITKTMYGQLRADLPNIQDVKLDTWVPTLEGLAALGDKNINAEHMKQALELAHLRLIEEPSWFDGQDGWFLNMAEKLCSFPVFKEDGTFAHSANRFWLPETENALYIAAMARLQAVHSEDNEFLTSQAPVYREAWWALFGVFFSDKHFKEDCKCKDTETLALKTLHKYKGKFHPGNENHEVKIAELEAHLTTIMKDVLGFDANLPTVRNLCSRQLDSPRPVSEDVYTLHWGNQEFLDMLYAMPKRAWTMAKELKGEAGAPCPAPTAIETEADATMSKSASKNRKRRARKNA</sequence>
<accession>A0AA40AY68</accession>
<reference evidence="2" key="1">
    <citation type="submission" date="2023-06" db="EMBL/GenBank/DDBJ databases">
        <title>Genome-scale phylogeny and comparative genomics of the fungal order Sordariales.</title>
        <authorList>
            <consortium name="Lawrence Berkeley National Laboratory"/>
            <person name="Hensen N."/>
            <person name="Bonometti L."/>
            <person name="Westerberg I."/>
            <person name="Brannstrom I.O."/>
            <person name="Guillou S."/>
            <person name="Cros-Aarteil S."/>
            <person name="Calhoun S."/>
            <person name="Haridas S."/>
            <person name="Kuo A."/>
            <person name="Mondo S."/>
            <person name="Pangilinan J."/>
            <person name="Riley R."/>
            <person name="Labutti K."/>
            <person name="Andreopoulos B."/>
            <person name="Lipzen A."/>
            <person name="Chen C."/>
            <person name="Yanf M."/>
            <person name="Daum C."/>
            <person name="Ng V."/>
            <person name="Clum A."/>
            <person name="Steindorff A."/>
            <person name="Ohm R."/>
            <person name="Martin F."/>
            <person name="Silar P."/>
            <person name="Natvig D."/>
            <person name="Lalanne C."/>
            <person name="Gautier V."/>
            <person name="Ament-Velasquez S.L."/>
            <person name="Kruys A."/>
            <person name="Hutchinson M.I."/>
            <person name="Powell A.J."/>
            <person name="Barry K."/>
            <person name="Miller A.N."/>
            <person name="Grigoriev I.V."/>
            <person name="Debuchy R."/>
            <person name="Gladieux P."/>
            <person name="Thoren M.H."/>
            <person name="Johannesson H."/>
        </authorList>
    </citation>
    <scope>NUCLEOTIDE SEQUENCE</scope>
    <source>
        <strain evidence="2">SMH4607-1</strain>
    </source>
</reference>
<keyword evidence="3" id="KW-1185">Reference proteome</keyword>
<dbReference type="AlphaFoldDB" id="A0AA40AY68"/>